<keyword evidence="3" id="KW-1185">Reference proteome</keyword>
<dbReference type="AlphaFoldDB" id="A0AAV2NMG1"/>
<evidence type="ECO:0000313" key="3">
    <source>
        <dbReference type="Proteomes" id="UP001497644"/>
    </source>
</evidence>
<evidence type="ECO:0000256" key="1">
    <source>
        <dbReference type="SAM" id="MobiDB-lite"/>
    </source>
</evidence>
<name>A0AAV2NMG1_9HYME</name>
<dbReference type="EMBL" id="OZ034825">
    <property type="protein sequence ID" value="CAL1680221.1"/>
    <property type="molecule type" value="Genomic_DNA"/>
</dbReference>
<feature type="region of interest" description="Disordered" evidence="1">
    <location>
        <begin position="147"/>
        <end position="177"/>
    </location>
</feature>
<sequence>MICLYCDNRQDKCTCRAPIEKCSCCGLPLDVCDCQNDEDHNNNCERIARKPDEDRTIRVTSWKPKREIRRYFARNLEDFQSDSIEECQCYEKLKRQRREELPYQRLNIFSNVMNELQQKMSESVCCSRCWRNPCCCGSQIDQDKEEEKRKANVRYPKTEKSPRSKSPNNCRLTPGNKHKNTVKKSILVRRIDCVCKLSPCRCRKNRLYKKPLAKCYYCKSLPCTCIITGSPVTEAMRMQ</sequence>
<protein>
    <submittedName>
        <fullName evidence="2">Uncharacterized protein</fullName>
    </submittedName>
</protein>
<evidence type="ECO:0000313" key="2">
    <source>
        <dbReference type="EMBL" id="CAL1680221.1"/>
    </source>
</evidence>
<reference evidence="2" key="1">
    <citation type="submission" date="2024-04" db="EMBL/GenBank/DDBJ databases">
        <authorList>
            <consortium name="Molecular Ecology Group"/>
        </authorList>
    </citation>
    <scope>NUCLEOTIDE SEQUENCE</scope>
</reference>
<gene>
    <name evidence="2" type="ORF">LPLAT_LOCUS6282</name>
</gene>
<proteinExistence type="predicted"/>
<dbReference type="Proteomes" id="UP001497644">
    <property type="component" value="Chromosome 2"/>
</dbReference>
<accession>A0AAV2NMG1</accession>
<feature type="compositionally biased region" description="Basic and acidic residues" evidence="1">
    <location>
        <begin position="147"/>
        <end position="162"/>
    </location>
</feature>
<organism evidence="2 3">
    <name type="scientific">Lasius platythorax</name>
    <dbReference type="NCBI Taxonomy" id="488582"/>
    <lineage>
        <taxon>Eukaryota</taxon>
        <taxon>Metazoa</taxon>
        <taxon>Ecdysozoa</taxon>
        <taxon>Arthropoda</taxon>
        <taxon>Hexapoda</taxon>
        <taxon>Insecta</taxon>
        <taxon>Pterygota</taxon>
        <taxon>Neoptera</taxon>
        <taxon>Endopterygota</taxon>
        <taxon>Hymenoptera</taxon>
        <taxon>Apocrita</taxon>
        <taxon>Aculeata</taxon>
        <taxon>Formicoidea</taxon>
        <taxon>Formicidae</taxon>
        <taxon>Formicinae</taxon>
        <taxon>Lasius</taxon>
        <taxon>Lasius</taxon>
    </lineage>
</organism>